<name>A0A9X1HFY5_9FLAO</name>
<evidence type="ECO:0000313" key="2">
    <source>
        <dbReference type="EMBL" id="MBZ4037652.1"/>
    </source>
</evidence>
<evidence type="ECO:0000313" key="3">
    <source>
        <dbReference type="Proteomes" id="UP001139366"/>
    </source>
</evidence>
<dbReference type="AlphaFoldDB" id="A0A9X1HFY5"/>
<gene>
    <name evidence="2" type="ORF">K6T82_23020</name>
</gene>
<dbReference type="Proteomes" id="UP001139366">
    <property type="component" value="Unassembled WGS sequence"/>
</dbReference>
<keyword evidence="1" id="KW-0472">Membrane</keyword>
<feature type="transmembrane region" description="Helical" evidence="1">
    <location>
        <begin position="21"/>
        <end position="43"/>
    </location>
</feature>
<keyword evidence="3" id="KW-1185">Reference proteome</keyword>
<sequence>MKVNRNQKKTEKRILKNKEKKIDLIHYILLIAALILFILNYTFFTSKTIGHDVRYTIYVLWLPLITGVLFLGIYRKDFLIKKYRSFNETYAKIYVIAFYLIQGIFVSYVTFGQIASTTWNYLNKKEAAKNKIEIINCKVTGFYTKKNPDVSFQFKNRIEVFEVSSEMNRENYNRNPKDYKLEIKVEKGIWNYYVVTYWKLKKMY</sequence>
<accession>A0A9X1HFY5</accession>
<keyword evidence="1" id="KW-1133">Transmembrane helix</keyword>
<evidence type="ECO:0000256" key="1">
    <source>
        <dbReference type="SAM" id="Phobius"/>
    </source>
</evidence>
<protein>
    <submittedName>
        <fullName evidence="2">Uncharacterized protein</fullName>
    </submittedName>
</protein>
<feature type="transmembrane region" description="Helical" evidence="1">
    <location>
        <begin position="93"/>
        <end position="111"/>
    </location>
</feature>
<dbReference type="EMBL" id="JAINUY010000010">
    <property type="protein sequence ID" value="MBZ4037652.1"/>
    <property type="molecule type" value="Genomic_DNA"/>
</dbReference>
<keyword evidence="1" id="KW-0812">Transmembrane</keyword>
<comment type="caution">
    <text evidence="2">The sequence shown here is derived from an EMBL/GenBank/DDBJ whole genome shotgun (WGS) entry which is preliminary data.</text>
</comment>
<feature type="transmembrane region" description="Helical" evidence="1">
    <location>
        <begin position="55"/>
        <end position="73"/>
    </location>
</feature>
<proteinExistence type="predicted"/>
<reference evidence="2 3" key="1">
    <citation type="journal article" date="2023" name="Antonie Van Leeuwenhoek">
        <title>Flavobacterium potami sp. nov., a multi-metal resistance genes harbouring bacterium isolated from shallow river silt.</title>
        <authorList>
            <person name="Li S."/>
            <person name="Mao S."/>
            <person name="Mu W."/>
            <person name="Guo B."/>
            <person name="Li C."/>
            <person name="Zhu Q."/>
            <person name="Hou X."/>
            <person name="Zhao Y."/>
            <person name="Wei S."/>
            <person name="Liu H."/>
            <person name="Liu A."/>
        </authorList>
    </citation>
    <scope>NUCLEOTIDE SEQUENCE [LARGE SCALE GENOMIC DNA]</scope>
    <source>
        <strain evidence="2 3">17A</strain>
    </source>
</reference>
<dbReference type="RefSeq" id="WP_223711217.1">
    <property type="nucleotide sequence ID" value="NZ_JAINUY010000010.1"/>
</dbReference>
<organism evidence="2 3">
    <name type="scientific">Flavobacterium potami</name>
    <dbReference type="NCBI Taxonomy" id="2872310"/>
    <lineage>
        <taxon>Bacteria</taxon>
        <taxon>Pseudomonadati</taxon>
        <taxon>Bacteroidota</taxon>
        <taxon>Flavobacteriia</taxon>
        <taxon>Flavobacteriales</taxon>
        <taxon>Flavobacteriaceae</taxon>
        <taxon>Flavobacterium</taxon>
    </lineage>
</organism>